<name>A0A7W5H6C0_9BACT</name>
<dbReference type="InterPro" id="IPR003758">
    <property type="entry name" value="LpxK"/>
</dbReference>
<dbReference type="HAMAP" id="MF_00409">
    <property type="entry name" value="LpxK"/>
    <property type="match status" value="1"/>
</dbReference>
<evidence type="ECO:0000256" key="11">
    <source>
        <dbReference type="ARBA" id="ARBA00023098"/>
    </source>
</evidence>
<dbReference type="CDD" id="cd01983">
    <property type="entry name" value="SIMIBI"/>
    <property type="match status" value="1"/>
</dbReference>
<dbReference type="RefSeq" id="WP_184305511.1">
    <property type="nucleotide sequence ID" value="NZ_JACHXU010000009.1"/>
</dbReference>
<dbReference type="PANTHER" id="PTHR42724:SF1">
    <property type="entry name" value="TETRAACYLDISACCHARIDE 4'-KINASE, MITOCHONDRIAL-RELATED"/>
    <property type="match status" value="1"/>
</dbReference>
<sequence length="354" mass="38860">MNLDHRALLSGNKTGPVAASARLSLRAASVLYGVAARVRRYQYDAGRKAIEHADVPVVSVGNLTTGGTGKTPIVCDLCIRLRGLGIRVAIISRGYGAGESGVNDEAMELAERLPDVPHVQHPDRVEAARIAVDELEAEVLVMDDGFQHRRLHRDLDLVVVDATCPFGFGYLLPRGYLREPVSSLRRADAVIVTRSDQVDESTRSAIRDRIRDYIGQRPLIETTHRPASIVMDRGRTESIQSLAGRRVALVSAIGNPDAFEQTIRDCGATVVGHRRLPDHDPYEREARQELQRWVTELNANNVPELILCTHKDAVKLDVDQIAGVTLGYLQIDLAYTANEDVLQGLISDLVSQAS</sequence>
<keyword evidence="11 13" id="KW-0443">Lipid metabolism</keyword>
<evidence type="ECO:0000256" key="1">
    <source>
        <dbReference type="ARBA" id="ARBA00002274"/>
    </source>
</evidence>
<keyword evidence="7 13" id="KW-0808">Transferase</keyword>
<dbReference type="GO" id="GO:0009029">
    <property type="term" value="F:lipid-A 4'-kinase activity"/>
    <property type="evidence" value="ECO:0007669"/>
    <property type="project" value="UniProtKB-UniRule"/>
</dbReference>
<keyword evidence="6 13" id="KW-0441">Lipid A biosynthesis</keyword>
<comment type="function">
    <text evidence="1 13">Transfers the gamma-phosphate of ATP to the 4'-position of a tetraacyldisaccharide 1-phosphate intermediate (termed DS-1-P) to form tetraacyldisaccharide 1,4'-bis-phosphate (lipid IVA).</text>
</comment>
<accession>A0A7W5H6C0</accession>
<evidence type="ECO:0000256" key="9">
    <source>
        <dbReference type="ARBA" id="ARBA00022777"/>
    </source>
</evidence>
<keyword evidence="5 13" id="KW-0444">Lipid biosynthesis</keyword>
<comment type="caution">
    <text evidence="14">The sequence shown here is derived from an EMBL/GenBank/DDBJ whole genome shotgun (WGS) entry which is preliminary data.</text>
</comment>
<organism evidence="14 15">
    <name type="scientific">Aporhodopirellula rubra</name>
    <dbReference type="NCBI Taxonomy" id="980271"/>
    <lineage>
        <taxon>Bacteria</taxon>
        <taxon>Pseudomonadati</taxon>
        <taxon>Planctomycetota</taxon>
        <taxon>Planctomycetia</taxon>
        <taxon>Pirellulales</taxon>
        <taxon>Pirellulaceae</taxon>
        <taxon>Aporhodopirellula</taxon>
    </lineage>
</organism>
<dbReference type="PANTHER" id="PTHR42724">
    <property type="entry name" value="TETRAACYLDISACCHARIDE 4'-KINASE"/>
    <property type="match status" value="1"/>
</dbReference>
<evidence type="ECO:0000256" key="12">
    <source>
        <dbReference type="ARBA" id="ARBA00029757"/>
    </source>
</evidence>
<evidence type="ECO:0000313" key="14">
    <source>
        <dbReference type="EMBL" id="MBB3207128.1"/>
    </source>
</evidence>
<keyword evidence="15" id="KW-1185">Reference proteome</keyword>
<keyword evidence="8 13" id="KW-0547">Nucleotide-binding</keyword>
<dbReference type="GO" id="GO:0005886">
    <property type="term" value="C:plasma membrane"/>
    <property type="evidence" value="ECO:0007669"/>
    <property type="project" value="TreeGrafter"/>
</dbReference>
<evidence type="ECO:0000256" key="4">
    <source>
        <dbReference type="ARBA" id="ARBA00016436"/>
    </source>
</evidence>
<gene>
    <name evidence="13" type="primary">lpxK</name>
    <name evidence="14" type="ORF">FHS27_002947</name>
</gene>
<proteinExistence type="inferred from homology"/>
<dbReference type="EC" id="2.7.1.130" evidence="3 13"/>
<reference evidence="14 15" key="1">
    <citation type="submission" date="2020-08" db="EMBL/GenBank/DDBJ databases">
        <title>Genomic Encyclopedia of Type Strains, Phase III (KMG-III): the genomes of soil and plant-associated and newly described type strains.</title>
        <authorList>
            <person name="Whitman W."/>
        </authorList>
    </citation>
    <scope>NUCLEOTIDE SEQUENCE [LARGE SCALE GENOMIC DNA]</scope>
    <source>
        <strain evidence="14 15">CECT 8075</strain>
    </source>
</reference>
<evidence type="ECO:0000313" key="15">
    <source>
        <dbReference type="Proteomes" id="UP000536179"/>
    </source>
</evidence>
<evidence type="ECO:0000256" key="2">
    <source>
        <dbReference type="ARBA" id="ARBA00004870"/>
    </source>
</evidence>
<comment type="catalytic activity">
    <reaction evidence="13">
        <text>a lipid A disaccharide + ATP = a lipid IVA + ADP + H(+)</text>
        <dbReference type="Rhea" id="RHEA:67840"/>
        <dbReference type="ChEBI" id="CHEBI:15378"/>
        <dbReference type="ChEBI" id="CHEBI:30616"/>
        <dbReference type="ChEBI" id="CHEBI:176343"/>
        <dbReference type="ChEBI" id="CHEBI:176425"/>
        <dbReference type="ChEBI" id="CHEBI:456216"/>
        <dbReference type="EC" id="2.7.1.130"/>
    </reaction>
</comment>
<evidence type="ECO:0000256" key="7">
    <source>
        <dbReference type="ARBA" id="ARBA00022679"/>
    </source>
</evidence>
<dbReference type="NCBIfam" id="TIGR00682">
    <property type="entry name" value="lpxK"/>
    <property type="match status" value="1"/>
</dbReference>
<dbReference type="Pfam" id="PF02606">
    <property type="entry name" value="LpxK"/>
    <property type="match status" value="1"/>
</dbReference>
<dbReference type="Proteomes" id="UP000536179">
    <property type="component" value="Unassembled WGS sequence"/>
</dbReference>
<dbReference type="SUPFAM" id="SSF52540">
    <property type="entry name" value="P-loop containing nucleoside triphosphate hydrolases"/>
    <property type="match status" value="1"/>
</dbReference>
<comment type="similarity">
    <text evidence="13">Belongs to the LpxK family.</text>
</comment>
<dbReference type="AlphaFoldDB" id="A0A7W5H6C0"/>
<evidence type="ECO:0000256" key="10">
    <source>
        <dbReference type="ARBA" id="ARBA00022840"/>
    </source>
</evidence>
<dbReference type="UniPathway" id="UPA00359">
    <property type="reaction ID" value="UER00482"/>
</dbReference>
<evidence type="ECO:0000256" key="8">
    <source>
        <dbReference type="ARBA" id="ARBA00022741"/>
    </source>
</evidence>
<evidence type="ECO:0000256" key="5">
    <source>
        <dbReference type="ARBA" id="ARBA00022516"/>
    </source>
</evidence>
<dbReference type="InterPro" id="IPR027417">
    <property type="entry name" value="P-loop_NTPase"/>
</dbReference>
<dbReference type="GO" id="GO:0009245">
    <property type="term" value="P:lipid A biosynthetic process"/>
    <property type="evidence" value="ECO:0007669"/>
    <property type="project" value="UniProtKB-UniRule"/>
</dbReference>
<evidence type="ECO:0000256" key="13">
    <source>
        <dbReference type="HAMAP-Rule" id="MF_00409"/>
    </source>
</evidence>
<comment type="pathway">
    <text evidence="2 13">Glycolipid biosynthesis; lipid IV(A) biosynthesis; lipid IV(A) from (3R)-3-hydroxytetradecanoyl-[acyl-carrier-protein] and UDP-N-acetyl-alpha-D-glucosamine: step 6/6.</text>
</comment>
<dbReference type="GO" id="GO:0005524">
    <property type="term" value="F:ATP binding"/>
    <property type="evidence" value="ECO:0007669"/>
    <property type="project" value="UniProtKB-UniRule"/>
</dbReference>
<keyword evidence="9 13" id="KW-0418">Kinase</keyword>
<evidence type="ECO:0000256" key="6">
    <source>
        <dbReference type="ARBA" id="ARBA00022556"/>
    </source>
</evidence>
<dbReference type="EMBL" id="JACHXU010000009">
    <property type="protein sequence ID" value="MBB3207128.1"/>
    <property type="molecule type" value="Genomic_DNA"/>
</dbReference>
<keyword evidence="10 13" id="KW-0067">ATP-binding</keyword>
<dbReference type="GO" id="GO:0009244">
    <property type="term" value="P:lipopolysaccharide core region biosynthetic process"/>
    <property type="evidence" value="ECO:0007669"/>
    <property type="project" value="TreeGrafter"/>
</dbReference>
<feature type="binding site" evidence="13">
    <location>
        <begin position="64"/>
        <end position="71"/>
    </location>
    <ligand>
        <name>ATP</name>
        <dbReference type="ChEBI" id="CHEBI:30616"/>
    </ligand>
</feature>
<evidence type="ECO:0000256" key="3">
    <source>
        <dbReference type="ARBA" id="ARBA00012071"/>
    </source>
</evidence>
<protein>
    <recommendedName>
        <fullName evidence="4 13">Tetraacyldisaccharide 4'-kinase</fullName>
        <ecNumber evidence="3 13">2.7.1.130</ecNumber>
    </recommendedName>
    <alternativeName>
        <fullName evidence="12 13">Lipid A 4'-kinase</fullName>
    </alternativeName>
</protein>